<keyword evidence="4 7" id="KW-0812">Transmembrane</keyword>
<feature type="transmembrane region" description="Helical" evidence="7">
    <location>
        <begin position="625"/>
        <end position="645"/>
    </location>
</feature>
<dbReference type="InterPro" id="IPR026030">
    <property type="entry name" value="Pur-cyt_permease_Fcy2/21/22"/>
</dbReference>
<dbReference type="AlphaFoldDB" id="A0A9P5AX18"/>
<evidence type="ECO:0000256" key="1">
    <source>
        <dbReference type="ARBA" id="ARBA00004141"/>
    </source>
</evidence>
<evidence type="ECO:0000256" key="2">
    <source>
        <dbReference type="ARBA" id="ARBA00008974"/>
    </source>
</evidence>
<keyword evidence="5 7" id="KW-1133">Transmembrane helix</keyword>
<dbReference type="EMBL" id="LUFC02001413">
    <property type="protein sequence ID" value="KAF4474711.1"/>
    <property type="molecule type" value="Genomic_DNA"/>
</dbReference>
<keyword evidence="9" id="KW-1185">Reference proteome</keyword>
<dbReference type="InterPro" id="IPR001248">
    <property type="entry name" value="Pur-cyt_permease"/>
</dbReference>
<feature type="transmembrane region" description="Helical" evidence="7">
    <location>
        <begin position="594"/>
        <end position="613"/>
    </location>
</feature>
<keyword evidence="3" id="KW-0813">Transport</keyword>
<dbReference type="GO" id="GO:0022857">
    <property type="term" value="F:transmembrane transporter activity"/>
    <property type="evidence" value="ECO:0007669"/>
    <property type="project" value="InterPro"/>
</dbReference>
<feature type="transmembrane region" description="Helical" evidence="7">
    <location>
        <begin position="253"/>
        <end position="276"/>
    </location>
</feature>
<feature type="transmembrane region" description="Helical" evidence="7">
    <location>
        <begin position="522"/>
        <end position="542"/>
    </location>
</feature>
<evidence type="ECO:0000313" key="9">
    <source>
        <dbReference type="Proteomes" id="UP000737391"/>
    </source>
</evidence>
<feature type="transmembrane region" description="Helical" evidence="7">
    <location>
        <begin position="332"/>
        <end position="351"/>
    </location>
</feature>
<reference evidence="8" key="1">
    <citation type="submission" date="2020-01" db="EMBL/GenBank/DDBJ databases">
        <title>Identification and distribution of gene clusters putatively required for synthesis of sphingolipid metabolism inhibitors in phylogenetically diverse species of the filamentous fungus Fusarium.</title>
        <authorList>
            <person name="Kim H.-S."/>
            <person name="Busman M."/>
            <person name="Brown D.W."/>
            <person name="Divon H."/>
            <person name="Uhlig S."/>
            <person name="Proctor R.H."/>
        </authorList>
    </citation>
    <scope>NUCLEOTIDE SEQUENCE</scope>
    <source>
        <strain evidence="8">NRRL 31653</strain>
    </source>
</reference>
<proteinExistence type="inferred from homology"/>
<dbReference type="PANTHER" id="PTHR31806">
    <property type="entry name" value="PURINE-CYTOSINE PERMEASE FCY2-RELATED"/>
    <property type="match status" value="1"/>
</dbReference>
<name>A0A9P5AX18_9HYPO</name>
<comment type="similarity">
    <text evidence="2">Belongs to the purine-cytosine permease (2.A.39) family.</text>
</comment>
<keyword evidence="6 7" id="KW-0472">Membrane</keyword>
<comment type="caution">
    <text evidence="8">The sequence shown here is derived from an EMBL/GenBank/DDBJ whole genome shotgun (WGS) entry which is preliminary data.</text>
</comment>
<dbReference type="OrthoDB" id="2116389at2759"/>
<sequence>MIVKVSGHFGVGPAPALMQAEKSSSDFEERMSDKQHMPQPVVVMGLSDTNIYPSKPLFIVTHQLGTKSQNPVPHPIALLDGVILASQDYWLMAVTRSTAKKGSQRLETPIEPIVERLSNFVDCRRQTDSSGACKTYMVLHYLEVSIAMAVLKDLEANNGLQLSEHARNNTENGESAGVSTDGNEKSGLFSRWYRRVLDAGVEENGIRPVPIEERTQTQHSNLFTVFFTCLLCILPLPTGALGTAVYGLGLRDVSLIIIFFNIVTCIPPAVISIGGCKTGMRQMIQARYSFGLYLGIIPILLNAGTVTGFTLLGSIVSGQAIAAVNEKANISVNVGIGIVCTLSFCLAFLGYRAVHVWQRWQWLPNLVAIVIAIGCGGKHLMNQADHDPASVKSVIGYGSLMAGYFMTFGGTVSDFTVYHDPKSSRLKVFTYVYLGLITPSTPLLILGAAIGGALPAVESWQTAWDNYGIGGVMAEMLAPAGGFGKFVLVVLAWSVVGNMVLSNYSVALCLQMLVPAFSKVPRFLFIIATLAIMIPMSIYAAAKWEESLVNFLSVIGYWAGCFDAIVIEELIVFRNMNYRSYDPDIWNQARRLPTGLAAIGASSVSLGLVVPSMDTPWFTGPIGKRIGDLGFESAFVVTGIAYYPLRTLEVKLMGHV</sequence>
<feature type="transmembrane region" description="Helical" evidence="7">
    <location>
        <begin position="548"/>
        <end position="573"/>
    </location>
</feature>
<evidence type="ECO:0000313" key="8">
    <source>
        <dbReference type="EMBL" id="KAF4474711.1"/>
    </source>
</evidence>
<dbReference type="GO" id="GO:0005886">
    <property type="term" value="C:plasma membrane"/>
    <property type="evidence" value="ECO:0007669"/>
    <property type="project" value="TreeGrafter"/>
</dbReference>
<evidence type="ECO:0000256" key="3">
    <source>
        <dbReference type="ARBA" id="ARBA00022448"/>
    </source>
</evidence>
<dbReference type="PANTHER" id="PTHR31806:SF5">
    <property type="entry name" value="PURINE-CYTOSINE PERMEASE FCY21"/>
    <property type="match status" value="1"/>
</dbReference>
<evidence type="ECO:0000256" key="5">
    <source>
        <dbReference type="ARBA" id="ARBA00022989"/>
    </source>
</evidence>
<evidence type="ECO:0000256" key="4">
    <source>
        <dbReference type="ARBA" id="ARBA00022692"/>
    </source>
</evidence>
<feature type="transmembrane region" description="Helical" evidence="7">
    <location>
        <begin position="222"/>
        <end position="247"/>
    </location>
</feature>
<evidence type="ECO:0000256" key="7">
    <source>
        <dbReference type="SAM" id="Phobius"/>
    </source>
</evidence>
<accession>A0A9P5AX18</accession>
<feature type="transmembrane region" description="Helical" evidence="7">
    <location>
        <begin position="363"/>
        <end position="381"/>
    </location>
</feature>
<gene>
    <name evidence="8" type="ORF">FAGAP_12719</name>
</gene>
<dbReference type="Gene3D" id="1.10.4160.10">
    <property type="entry name" value="Hydantoin permease"/>
    <property type="match status" value="1"/>
</dbReference>
<dbReference type="Proteomes" id="UP000737391">
    <property type="component" value="Unassembled WGS sequence"/>
</dbReference>
<feature type="transmembrane region" description="Helical" evidence="7">
    <location>
        <begin position="486"/>
        <end position="510"/>
    </location>
</feature>
<feature type="transmembrane region" description="Helical" evidence="7">
    <location>
        <begin position="288"/>
        <end position="312"/>
    </location>
</feature>
<organism evidence="8 9">
    <name type="scientific">Fusarium agapanthi</name>
    <dbReference type="NCBI Taxonomy" id="1803897"/>
    <lineage>
        <taxon>Eukaryota</taxon>
        <taxon>Fungi</taxon>
        <taxon>Dikarya</taxon>
        <taxon>Ascomycota</taxon>
        <taxon>Pezizomycotina</taxon>
        <taxon>Sordariomycetes</taxon>
        <taxon>Hypocreomycetidae</taxon>
        <taxon>Hypocreales</taxon>
        <taxon>Nectriaceae</taxon>
        <taxon>Fusarium</taxon>
        <taxon>Fusarium fujikuroi species complex</taxon>
    </lineage>
</organism>
<feature type="transmembrane region" description="Helical" evidence="7">
    <location>
        <begin position="431"/>
        <end position="454"/>
    </location>
</feature>
<feature type="transmembrane region" description="Helical" evidence="7">
    <location>
        <begin position="401"/>
        <end position="419"/>
    </location>
</feature>
<comment type="subcellular location">
    <subcellularLocation>
        <location evidence="1">Membrane</location>
        <topology evidence="1">Multi-pass membrane protein</topology>
    </subcellularLocation>
</comment>
<protein>
    <submittedName>
        <fullName evidence="8">Purine-cytosine permease FCY22</fullName>
    </submittedName>
</protein>
<dbReference type="Pfam" id="PF02133">
    <property type="entry name" value="Transp_cyt_pur"/>
    <property type="match status" value="1"/>
</dbReference>
<evidence type="ECO:0000256" key="6">
    <source>
        <dbReference type="ARBA" id="ARBA00023136"/>
    </source>
</evidence>